<organism evidence="3 4">
    <name type="scientific">Antrodiella citrinella</name>
    <dbReference type="NCBI Taxonomy" id="2447956"/>
    <lineage>
        <taxon>Eukaryota</taxon>
        <taxon>Fungi</taxon>
        <taxon>Dikarya</taxon>
        <taxon>Basidiomycota</taxon>
        <taxon>Agaricomycotina</taxon>
        <taxon>Agaricomycetes</taxon>
        <taxon>Polyporales</taxon>
        <taxon>Steccherinaceae</taxon>
        <taxon>Antrodiella</taxon>
    </lineage>
</organism>
<keyword evidence="2" id="KW-0812">Transmembrane</keyword>
<keyword evidence="2" id="KW-0472">Membrane</keyword>
<feature type="region of interest" description="Disordered" evidence="1">
    <location>
        <begin position="1"/>
        <end position="97"/>
    </location>
</feature>
<dbReference type="EMBL" id="SGPM01000257">
    <property type="protein sequence ID" value="THH27369.1"/>
    <property type="molecule type" value="Genomic_DNA"/>
</dbReference>
<feature type="compositionally biased region" description="Basic residues" evidence="1">
    <location>
        <begin position="333"/>
        <end position="361"/>
    </location>
</feature>
<feature type="region of interest" description="Disordered" evidence="1">
    <location>
        <begin position="233"/>
        <end position="253"/>
    </location>
</feature>
<feature type="compositionally biased region" description="Low complexity" evidence="1">
    <location>
        <begin position="63"/>
        <end position="72"/>
    </location>
</feature>
<feature type="compositionally biased region" description="Low complexity" evidence="1">
    <location>
        <begin position="86"/>
        <end position="97"/>
    </location>
</feature>
<reference evidence="3 4" key="1">
    <citation type="submission" date="2019-02" db="EMBL/GenBank/DDBJ databases">
        <title>Genome sequencing of the rare red list fungi Antrodiella citrinella (Flaviporus citrinellus).</title>
        <authorList>
            <person name="Buettner E."/>
            <person name="Kellner H."/>
        </authorList>
    </citation>
    <scope>NUCLEOTIDE SEQUENCE [LARGE SCALE GENOMIC DNA]</scope>
    <source>
        <strain evidence="3 4">DSM 108506</strain>
    </source>
</reference>
<feature type="compositionally biased region" description="Basic residues" evidence="1">
    <location>
        <begin position="1"/>
        <end position="12"/>
    </location>
</feature>
<feature type="region of interest" description="Disordered" evidence="1">
    <location>
        <begin position="271"/>
        <end position="290"/>
    </location>
</feature>
<evidence type="ECO:0000313" key="4">
    <source>
        <dbReference type="Proteomes" id="UP000308730"/>
    </source>
</evidence>
<proteinExistence type="predicted"/>
<name>A0A4S4MNB8_9APHY</name>
<keyword evidence="4" id="KW-1185">Reference proteome</keyword>
<keyword evidence="2" id="KW-1133">Transmembrane helix</keyword>
<feature type="compositionally biased region" description="Polar residues" evidence="1">
    <location>
        <begin position="272"/>
        <end position="290"/>
    </location>
</feature>
<feature type="region of interest" description="Disordered" evidence="1">
    <location>
        <begin position="134"/>
        <end position="165"/>
    </location>
</feature>
<feature type="compositionally biased region" description="Basic and acidic residues" evidence="1">
    <location>
        <begin position="243"/>
        <end position="253"/>
    </location>
</feature>
<dbReference type="Proteomes" id="UP000308730">
    <property type="component" value="Unassembled WGS sequence"/>
</dbReference>
<feature type="region of interest" description="Disordered" evidence="1">
    <location>
        <begin position="312"/>
        <end position="401"/>
    </location>
</feature>
<evidence type="ECO:0000256" key="2">
    <source>
        <dbReference type="SAM" id="Phobius"/>
    </source>
</evidence>
<feature type="region of interest" description="Disordered" evidence="1">
    <location>
        <begin position="438"/>
        <end position="480"/>
    </location>
</feature>
<dbReference type="AlphaFoldDB" id="A0A4S4MNB8"/>
<accession>A0A4S4MNB8</accession>
<feature type="transmembrane region" description="Helical" evidence="2">
    <location>
        <begin position="106"/>
        <end position="128"/>
    </location>
</feature>
<comment type="caution">
    <text evidence="3">The sequence shown here is derived from an EMBL/GenBank/DDBJ whole genome shotgun (WGS) entry which is preliminary data.</text>
</comment>
<evidence type="ECO:0000313" key="3">
    <source>
        <dbReference type="EMBL" id="THH27369.1"/>
    </source>
</evidence>
<protein>
    <submittedName>
        <fullName evidence="3">Uncharacterized protein</fullName>
    </submittedName>
</protein>
<sequence>MSLARRHSKLSKRQTPANPDDVPVISGVTGAQSIAPTSVPLGPIATDPDAPSTFDGGGQPLASITPTITTGPSPTPTPTPTQSDVSESPVAAASTSSSSKLPIGTVVAACVGALVGAIIIVSIFLWWLKRVPPKRPRSANTRAREEQRQARGLSWNRLGDEEDRWDTAGSAAPKVLPMSQIHTDADEKNFSMFKKSNSMRTTRTAKALEEHGIDLPPFQFSPYHSNLAEELSLEQPDKPFATSRKDSTASWDRETVGDDSFLSLRSVRVDSGTMSPTTAHRTTPAASTVSSLHRWESAEVVHVADVSNPFEDVHEERSGDNPFFGGAQDMRRNASRRSRSNSRGSRHSRNTSRASRSRPQSRVRPDSEAQPLNPFNDAGVPVGVPSFPHHAQTDSMASDASGNPFATDQAMKNLIAALNLTPEEVQERLRVASMQASTLSRYSGLSGISSTLPDDEDDVTTLRGFPIPPSPLSPSGTHAN</sequence>
<gene>
    <name evidence="3" type="ORF">EUX98_g6817</name>
</gene>
<feature type="compositionally biased region" description="Polar residues" evidence="1">
    <location>
        <begin position="438"/>
        <end position="452"/>
    </location>
</feature>
<evidence type="ECO:0000256" key="1">
    <source>
        <dbReference type="SAM" id="MobiDB-lite"/>
    </source>
</evidence>
<dbReference type="OrthoDB" id="2670057at2759"/>